<dbReference type="GO" id="GO:0003677">
    <property type="term" value="F:DNA binding"/>
    <property type="evidence" value="ECO:0007669"/>
    <property type="project" value="InterPro"/>
</dbReference>
<protein>
    <submittedName>
        <fullName evidence="3">Type III restriction enzyme</fullName>
    </submittedName>
</protein>
<accession>A0A366HPB8</accession>
<feature type="compositionally biased region" description="Polar residues" evidence="1">
    <location>
        <begin position="1"/>
        <end position="16"/>
    </location>
</feature>
<feature type="compositionally biased region" description="Acidic residues" evidence="1">
    <location>
        <begin position="541"/>
        <end position="552"/>
    </location>
</feature>
<evidence type="ECO:0000313" key="4">
    <source>
        <dbReference type="Proteomes" id="UP000253426"/>
    </source>
</evidence>
<keyword evidence="4" id="KW-1185">Reference proteome</keyword>
<comment type="caution">
    <text evidence="3">The sequence shown here is derived from an EMBL/GenBank/DDBJ whole genome shotgun (WGS) entry which is preliminary data.</text>
</comment>
<feature type="domain" description="Helicase/UvrB N-terminal" evidence="2">
    <location>
        <begin position="194"/>
        <end position="343"/>
    </location>
</feature>
<dbReference type="GO" id="GO:0016787">
    <property type="term" value="F:hydrolase activity"/>
    <property type="evidence" value="ECO:0007669"/>
    <property type="project" value="InterPro"/>
</dbReference>
<dbReference type="GO" id="GO:0005524">
    <property type="term" value="F:ATP binding"/>
    <property type="evidence" value="ECO:0007669"/>
    <property type="project" value="InterPro"/>
</dbReference>
<feature type="region of interest" description="Disordered" evidence="1">
    <location>
        <begin position="535"/>
        <end position="557"/>
    </location>
</feature>
<dbReference type="Gene3D" id="3.40.50.300">
    <property type="entry name" value="P-loop containing nucleotide triphosphate hydrolases"/>
    <property type="match status" value="1"/>
</dbReference>
<dbReference type="InterPro" id="IPR006935">
    <property type="entry name" value="Helicase/UvrB_N"/>
</dbReference>
<feature type="region of interest" description="Disordered" evidence="1">
    <location>
        <begin position="1"/>
        <end position="27"/>
    </location>
</feature>
<dbReference type="NCBIfam" id="NF046055">
    <property type="entry name" value="restr_BPTD_3080"/>
    <property type="match status" value="1"/>
</dbReference>
<dbReference type="RefSeq" id="WP_113958343.1">
    <property type="nucleotide sequence ID" value="NZ_QNRR01000003.1"/>
</dbReference>
<dbReference type="PANTHER" id="PTHR47396:SF1">
    <property type="entry name" value="ATP-DEPENDENT HELICASE IRC3-RELATED"/>
    <property type="match status" value="1"/>
</dbReference>
<proteinExistence type="predicted"/>
<name>A0A366HPB8_9BACT</name>
<dbReference type="Pfam" id="PF04851">
    <property type="entry name" value="ResIII"/>
    <property type="match status" value="1"/>
</dbReference>
<dbReference type="SUPFAM" id="SSF52540">
    <property type="entry name" value="P-loop containing nucleoside triphosphate hydrolases"/>
    <property type="match status" value="2"/>
</dbReference>
<gene>
    <name evidence="3" type="ORF">DES53_103209</name>
</gene>
<reference evidence="3 4" key="1">
    <citation type="submission" date="2018-06" db="EMBL/GenBank/DDBJ databases">
        <title>Genomic Encyclopedia of Type Strains, Phase IV (KMG-IV): sequencing the most valuable type-strain genomes for metagenomic binning, comparative biology and taxonomic classification.</title>
        <authorList>
            <person name="Goeker M."/>
        </authorList>
    </citation>
    <scope>NUCLEOTIDE SEQUENCE [LARGE SCALE GENOMIC DNA]</scope>
    <source>
        <strain evidence="3 4">DSM 25532</strain>
    </source>
</reference>
<sequence>MARPLTKSSDTSQSELPIQAPVEEPIINGPYDEPKFWWAYDKSGKAIKTAGRRKASYFWTTQRVMSGQTQMSLEGIESDYGSEELGLVNDLRADLARWRASNYENATATTKKLLTHWRNPERKRRFFFCQIEAVETVIYLTEIVGSGRNPRWTAAVSRERYEALCSVTDETLESTAKGLFVARLVDPPQQTQWKPLKRYGCKMATGSGKTVVMAMLTAWALCNRGAVPGDTRFPRAVLAVCPNLTVKERLQVLRPDAGEESYFEMFDIVPSQMRSLMLQGKVLVTNWHGFAPESPHAEAGKNFTVVNKGEEGADAFSRRVLKELHGLGEVMVLNDEAHHAYRPAPARFAAKSKRKKRDEGGFGEVSDADAEEATVWVEGLDKINQAVGVGFCVDLSATPFYLAGSGWIEGSPFPWLVSDFGLVDAIESGITKIPRLPVSDQTGQPDPKFFRLWDEIKRRLQPADYLKGGKPKPESVWRYADAALKTLGSQWQERFKQHAESRPGQTFIPPVMIVVCDNTDIAQLFFERISGETQEEVKDIADEEEDDSEEFGEGSKAKGKIRKVRQFSPGGLPFPELANSEQRTYTLRIDSKLLADAEAGEGSTKEKEAEKLRQIVAHVGVPGTSGEHIRCVVSVQMLTEGWDANNVTQILGLRAFGSQLLCEQVVGRGLRRLSYDVDPETGMFRPEYADVYGIPFSVIPYKGRPTKNPAPDDKPVTQVRALPERAGFEMRFPNVEGYVLELRKNLIRCDWNKVQPLSIQPMEVPLQLFVQPQVGVRDGGVGTSSFALKEQNREEFYANHHLQTILFELARQIVIRLTDTQTAKGGKMRMMARHQLFPQVLEIVSEFAERRVNWKGADRRELGIQIYADQVVSRLTDAIESDTDSGEPPLLPVINRFQPHGTTADVRFNTIRACHPVQKSHIDQVVLDTLTWERSAAFTLEACDSVRYYARNDHLGFTIPYEFLGVSHVYSPDFLVRLSNDVCLVLEIKGMMNQQDEAKVQAAHRWVSAVNHWGQMGRWDFHVCKDPAMLDTELRYLASK</sequence>
<dbReference type="AlphaFoldDB" id="A0A366HPB8"/>
<dbReference type="OrthoDB" id="9804145at2"/>
<organism evidence="3 4">
    <name type="scientific">Roseimicrobium gellanilyticum</name>
    <dbReference type="NCBI Taxonomy" id="748857"/>
    <lineage>
        <taxon>Bacteria</taxon>
        <taxon>Pseudomonadati</taxon>
        <taxon>Verrucomicrobiota</taxon>
        <taxon>Verrucomicrobiia</taxon>
        <taxon>Verrucomicrobiales</taxon>
        <taxon>Verrucomicrobiaceae</taxon>
        <taxon>Roseimicrobium</taxon>
    </lineage>
</organism>
<dbReference type="PANTHER" id="PTHR47396">
    <property type="entry name" value="TYPE I RESTRICTION ENZYME ECOKI R PROTEIN"/>
    <property type="match status" value="1"/>
</dbReference>
<evidence type="ECO:0000313" key="3">
    <source>
        <dbReference type="EMBL" id="RBP45211.1"/>
    </source>
</evidence>
<dbReference type="GO" id="GO:0005829">
    <property type="term" value="C:cytosol"/>
    <property type="evidence" value="ECO:0007669"/>
    <property type="project" value="TreeGrafter"/>
</dbReference>
<dbReference type="Proteomes" id="UP000253426">
    <property type="component" value="Unassembled WGS sequence"/>
</dbReference>
<dbReference type="InterPro" id="IPR050742">
    <property type="entry name" value="Helicase_Restrict-Modif_Enz"/>
</dbReference>
<dbReference type="EMBL" id="QNRR01000003">
    <property type="protein sequence ID" value="RBP45211.1"/>
    <property type="molecule type" value="Genomic_DNA"/>
</dbReference>
<evidence type="ECO:0000259" key="2">
    <source>
        <dbReference type="Pfam" id="PF04851"/>
    </source>
</evidence>
<evidence type="ECO:0000256" key="1">
    <source>
        <dbReference type="SAM" id="MobiDB-lite"/>
    </source>
</evidence>
<dbReference type="InterPro" id="IPR027417">
    <property type="entry name" value="P-loop_NTPase"/>
</dbReference>